<dbReference type="EMBL" id="BGPR01046695">
    <property type="protein sequence ID" value="GBO23633.1"/>
    <property type="molecule type" value="Genomic_DNA"/>
</dbReference>
<dbReference type="Proteomes" id="UP000499080">
    <property type="component" value="Unassembled WGS sequence"/>
</dbReference>
<name>A0A4Y2VEC6_ARAVE</name>
<evidence type="ECO:0000313" key="2">
    <source>
        <dbReference type="EMBL" id="GBO23633.1"/>
    </source>
</evidence>
<keyword evidence="1" id="KW-0472">Membrane</keyword>
<evidence type="ECO:0000313" key="3">
    <source>
        <dbReference type="Proteomes" id="UP000499080"/>
    </source>
</evidence>
<gene>
    <name evidence="2" type="ORF">AVEN_207430_1</name>
</gene>
<keyword evidence="1" id="KW-0812">Transmembrane</keyword>
<organism evidence="2 3">
    <name type="scientific">Araneus ventricosus</name>
    <name type="common">Orbweaver spider</name>
    <name type="synonym">Epeira ventricosa</name>
    <dbReference type="NCBI Taxonomy" id="182803"/>
    <lineage>
        <taxon>Eukaryota</taxon>
        <taxon>Metazoa</taxon>
        <taxon>Ecdysozoa</taxon>
        <taxon>Arthropoda</taxon>
        <taxon>Chelicerata</taxon>
        <taxon>Arachnida</taxon>
        <taxon>Araneae</taxon>
        <taxon>Araneomorphae</taxon>
        <taxon>Entelegynae</taxon>
        <taxon>Araneoidea</taxon>
        <taxon>Araneidae</taxon>
        <taxon>Araneus</taxon>
    </lineage>
</organism>
<feature type="transmembrane region" description="Helical" evidence="1">
    <location>
        <begin position="54"/>
        <end position="72"/>
    </location>
</feature>
<keyword evidence="1" id="KW-1133">Transmembrane helix</keyword>
<dbReference type="AlphaFoldDB" id="A0A4Y2VEC6"/>
<protein>
    <submittedName>
        <fullName evidence="2">Uncharacterized protein</fullName>
    </submittedName>
</protein>
<comment type="caution">
    <text evidence="2">The sequence shown here is derived from an EMBL/GenBank/DDBJ whole genome shotgun (WGS) entry which is preliminary data.</text>
</comment>
<proteinExistence type="predicted"/>
<sequence>MWSKETRYSSSNEAGWNLTLETLPSEALGSKFWSWLAFSNLRTLRSRMDEDKRVFVREILHLWYLLHLVFVHK</sequence>
<evidence type="ECO:0000256" key="1">
    <source>
        <dbReference type="SAM" id="Phobius"/>
    </source>
</evidence>
<accession>A0A4Y2VEC6</accession>
<reference evidence="2 3" key="1">
    <citation type="journal article" date="2019" name="Sci. Rep.">
        <title>Orb-weaving spider Araneus ventricosus genome elucidates the spidroin gene catalogue.</title>
        <authorList>
            <person name="Kono N."/>
            <person name="Nakamura H."/>
            <person name="Ohtoshi R."/>
            <person name="Moran D.A.P."/>
            <person name="Shinohara A."/>
            <person name="Yoshida Y."/>
            <person name="Fujiwara M."/>
            <person name="Mori M."/>
            <person name="Tomita M."/>
            <person name="Arakawa K."/>
        </authorList>
    </citation>
    <scope>NUCLEOTIDE SEQUENCE [LARGE SCALE GENOMIC DNA]</scope>
</reference>
<keyword evidence="3" id="KW-1185">Reference proteome</keyword>